<dbReference type="EMBL" id="LQBM01000003">
    <property type="protein sequence ID" value="KUG58958.1"/>
    <property type="molecule type" value="Genomic_DNA"/>
</dbReference>
<dbReference type="AlphaFoldDB" id="A0A0W8IG71"/>
<comment type="caution">
    <text evidence="1">The sequence shown here is derived from an EMBL/GenBank/DDBJ whole genome shotgun (WGS) entry which is preliminary data.</text>
</comment>
<accession>A0A0W8IG71</accession>
<name>A0A0W8IG71_9MICC</name>
<gene>
    <name evidence="1" type="ORF">AVL63_02745</name>
</gene>
<organism evidence="1 2">
    <name type="scientific">Nesterenkonia jeotgali</name>
    <dbReference type="NCBI Taxonomy" id="317018"/>
    <lineage>
        <taxon>Bacteria</taxon>
        <taxon>Bacillati</taxon>
        <taxon>Actinomycetota</taxon>
        <taxon>Actinomycetes</taxon>
        <taxon>Micrococcales</taxon>
        <taxon>Micrococcaceae</taxon>
        <taxon>Nesterenkonia</taxon>
    </lineage>
</organism>
<dbReference type="RefSeq" id="WP_058888640.1">
    <property type="nucleotide sequence ID" value="NZ_LQBM01000003.1"/>
</dbReference>
<sequence>MNEKYSSVDAEDTDIATDQTADALTRDPWITVKWADTCNAIFGGFPVSGDYLTRYKKEFRP</sequence>
<proteinExistence type="predicted"/>
<dbReference type="STRING" id="317018.AVL63_02745"/>
<reference evidence="2" key="1">
    <citation type="submission" date="2015-12" db="EMBL/GenBank/DDBJ databases">
        <authorList>
            <person name="Nair G.R."/>
            <person name="Kaur G."/>
            <person name="Mayilraj S."/>
        </authorList>
    </citation>
    <scope>NUCLEOTIDE SEQUENCE [LARGE SCALE GENOMIC DNA]</scope>
    <source>
        <strain evidence="2">CD08_7</strain>
    </source>
</reference>
<evidence type="ECO:0000313" key="2">
    <source>
        <dbReference type="Proteomes" id="UP000054023"/>
    </source>
</evidence>
<keyword evidence="2" id="KW-1185">Reference proteome</keyword>
<protein>
    <submittedName>
        <fullName evidence="1">Uncharacterized protein</fullName>
    </submittedName>
</protein>
<dbReference type="Proteomes" id="UP000054023">
    <property type="component" value="Unassembled WGS sequence"/>
</dbReference>
<evidence type="ECO:0000313" key="1">
    <source>
        <dbReference type="EMBL" id="KUG58958.1"/>
    </source>
</evidence>